<dbReference type="NCBIfam" id="TIGR00027">
    <property type="entry name" value="mthyl_TIGR00027"/>
    <property type="match status" value="1"/>
</dbReference>
<organism evidence="8 9">
    <name type="scientific">Streptomyces hazeniae</name>
    <dbReference type="NCBI Taxonomy" id="3075538"/>
    <lineage>
        <taxon>Bacteria</taxon>
        <taxon>Bacillati</taxon>
        <taxon>Actinomycetota</taxon>
        <taxon>Actinomycetes</taxon>
        <taxon>Kitasatosporales</taxon>
        <taxon>Streptomycetaceae</taxon>
        <taxon>Streptomyces</taxon>
    </lineage>
</organism>
<evidence type="ECO:0000256" key="7">
    <source>
        <dbReference type="SAM" id="MobiDB-lite"/>
    </source>
</evidence>
<name>A0ABU2NX37_9ACTN</name>
<dbReference type="GO" id="GO:0008168">
    <property type="term" value="F:methyltransferase activity"/>
    <property type="evidence" value="ECO:0007669"/>
    <property type="project" value="UniProtKB-KW"/>
</dbReference>
<comment type="caution">
    <text evidence="8">The sequence shown here is derived from an EMBL/GenBank/DDBJ whole genome shotgun (WGS) entry which is preliminary data.</text>
</comment>
<dbReference type="PANTHER" id="PTHR43619:SF2">
    <property type="entry name" value="S-ADENOSYL-L-METHIONINE-DEPENDENT METHYLTRANSFERASES SUPERFAMILY PROTEIN"/>
    <property type="match status" value="1"/>
</dbReference>
<dbReference type="Gene3D" id="3.40.50.150">
    <property type="entry name" value="Vaccinia Virus protein VP39"/>
    <property type="match status" value="1"/>
</dbReference>
<dbReference type="EC" id="2.1.1.-" evidence="6"/>
<keyword evidence="5 6" id="KW-0949">S-adenosyl-L-methionine</keyword>
<keyword evidence="9" id="KW-1185">Reference proteome</keyword>
<evidence type="ECO:0000256" key="5">
    <source>
        <dbReference type="ARBA" id="ARBA00022691"/>
    </source>
</evidence>
<dbReference type="SUPFAM" id="SSF53335">
    <property type="entry name" value="S-adenosyl-L-methionine-dependent methyltransferases"/>
    <property type="match status" value="1"/>
</dbReference>
<sequence length="300" mass="31788">MNLTRDGRSDAHDRGEGPPAPALGGPAGLSPVALWTAQAHAAETVGGNPCLRDPLAAEFLRAAGATGGPPGSGPLQRLLPGWMVVRSRFFDDYLVHAAGTGCRQVVLLGAGLDTRAFRLPWPDGVTVFEVDRPDVHAFKERVLGGRRPHRARRLPVRADPTGSWVAALAFAGFDPGLPTVWLCETLLYHLEPGEVAGIVDAMGKLSPPGSALAAECVNAQSSGSPLVASFLDALAGAGLRWKWSLPDPADWWGRQGWNAEIADPFELPGVAEKLLPHLDGLSAEDVEGVEEWLFLVTGTR</sequence>
<evidence type="ECO:0000256" key="4">
    <source>
        <dbReference type="ARBA" id="ARBA00022679"/>
    </source>
</evidence>
<dbReference type="Pfam" id="PF04072">
    <property type="entry name" value="LCM"/>
    <property type="match status" value="1"/>
</dbReference>
<evidence type="ECO:0000256" key="2">
    <source>
        <dbReference type="ARBA" id="ARBA00008138"/>
    </source>
</evidence>
<dbReference type="PANTHER" id="PTHR43619">
    <property type="entry name" value="S-ADENOSYL-L-METHIONINE-DEPENDENT METHYLTRANSFERASE YKTD-RELATED"/>
    <property type="match status" value="1"/>
</dbReference>
<dbReference type="GO" id="GO:0032259">
    <property type="term" value="P:methylation"/>
    <property type="evidence" value="ECO:0007669"/>
    <property type="project" value="UniProtKB-KW"/>
</dbReference>
<evidence type="ECO:0000256" key="1">
    <source>
        <dbReference type="ARBA" id="ARBA00003907"/>
    </source>
</evidence>
<keyword evidence="4 8" id="KW-0808">Transferase</keyword>
<gene>
    <name evidence="8" type="ORF">RM572_17505</name>
</gene>
<comment type="function">
    <text evidence="1 6">Exhibits S-adenosyl-L-methionine-dependent methyltransferase activity.</text>
</comment>
<dbReference type="InterPro" id="IPR011610">
    <property type="entry name" value="SAM_mthyl_Trfase_ML2640-like"/>
</dbReference>
<evidence type="ECO:0000256" key="3">
    <source>
        <dbReference type="ARBA" id="ARBA00022603"/>
    </source>
</evidence>
<accession>A0ABU2NX37</accession>
<keyword evidence="3 6" id="KW-0489">Methyltransferase</keyword>
<evidence type="ECO:0000313" key="8">
    <source>
        <dbReference type="EMBL" id="MDT0380552.1"/>
    </source>
</evidence>
<dbReference type="Proteomes" id="UP001183414">
    <property type="component" value="Unassembled WGS sequence"/>
</dbReference>
<protein>
    <recommendedName>
        <fullName evidence="6">S-adenosyl-L-methionine-dependent methyltransferase</fullName>
        <ecNumber evidence="6">2.1.1.-</ecNumber>
    </recommendedName>
</protein>
<feature type="region of interest" description="Disordered" evidence="7">
    <location>
        <begin position="1"/>
        <end position="27"/>
    </location>
</feature>
<proteinExistence type="inferred from homology"/>
<reference evidence="9" key="1">
    <citation type="submission" date="2023-07" db="EMBL/GenBank/DDBJ databases">
        <title>30 novel species of actinomycetes from the DSMZ collection.</title>
        <authorList>
            <person name="Nouioui I."/>
        </authorList>
    </citation>
    <scope>NUCLEOTIDE SEQUENCE [LARGE SCALE GENOMIC DNA]</scope>
    <source>
        <strain evidence="9">DSM 42041</strain>
    </source>
</reference>
<evidence type="ECO:0000313" key="9">
    <source>
        <dbReference type="Proteomes" id="UP001183414"/>
    </source>
</evidence>
<feature type="compositionally biased region" description="Basic and acidic residues" evidence="7">
    <location>
        <begin position="1"/>
        <end position="16"/>
    </location>
</feature>
<dbReference type="InterPro" id="IPR007213">
    <property type="entry name" value="Ppm1/Ppm2/Tcmp"/>
</dbReference>
<dbReference type="InterPro" id="IPR029063">
    <property type="entry name" value="SAM-dependent_MTases_sf"/>
</dbReference>
<dbReference type="RefSeq" id="WP_311674298.1">
    <property type="nucleotide sequence ID" value="NZ_JAVREQ010000015.1"/>
</dbReference>
<dbReference type="EMBL" id="JAVREQ010000015">
    <property type="protein sequence ID" value="MDT0380552.1"/>
    <property type="molecule type" value="Genomic_DNA"/>
</dbReference>
<evidence type="ECO:0000256" key="6">
    <source>
        <dbReference type="RuleBase" id="RU362030"/>
    </source>
</evidence>
<comment type="similarity">
    <text evidence="2 6">Belongs to the UPF0677 family.</text>
</comment>